<sequence>MAIPKLRYADAKTEECSGIPPARPAQRVGLFGDPSLWPPQNLALAYSPSRQPRRFVVGRVALFLKTGRYAQHVGSDATVYLFRVLEYLATEVLELARNAARRIGSYRGTSTWLQPRRFVVGRVALFLKTGRYAQHVGSDATVYLFRVLEYLAAEVLELARNAARRTGSYRGTSTWL</sequence>
<dbReference type="InterPro" id="IPR002119">
    <property type="entry name" value="Histone_H2A"/>
</dbReference>
<keyword evidence="3" id="KW-1185">Reference proteome</keyword>
<keyword evidence="1" id="KW-0539">Nucleus</keyword>
<reference evidence="2" key="1">
    <citation type="submission" date="2017-07" db="EMBL/GenBank/DDBJ databases">
        <title>Taro Niue Genome Assembly and Annotation.</title>
        <authorList>
            <person name="Atibalentja N."/>
            <person name="Keating K."/>
            <person name="Fields C.J."/>
        </authorList>
    </citation>
    <scope>NUCLEOTIDE SEQUENCE</scope>
    <source>
        <strain evidence="2">Niue_2</strain>
        <tissue evidence="2">Leaf</tissue>
    </source>
</reference>
<protein>
    <recommendedName>
        <fullName evidence="1">Histone H2A</fullName>
    </recommendedName>
</protein>
<dbReference type="SUPFAM" id="SSF47113">
    <property type="entry name" value="Histone-fold"/>
    <property type="match status" value="2"/>
</dbReference>
<keyword evidence="1" id="KW-0544">Nucleosome core</keyword>
<comment type="similarity">
    <text evidence="1">Belongs to the histone H2A family.</text>
</comment>
<dbReference type="EMBL" id="NMUH01001665">
    <property type="protein sequence ID" value="MQL94365.1"/>
    <property type="molecule type" value="Genomic_DNA"/>
</dbReference>
<dbReference type="GO" id="GO:0005634">
    <property type="term" value="C:nucleus"/>
    <property type="evidence" value="ECO:0007669"/>
    <property type="project" value="UniProtKB-SubCell"/>
</dbReference>
<dbReference type="Gene3D" id="1.10.20.10">
    <property type="entry name" value="Histone, subunit A"/>
    <property type="match status" value="2"/>
</dbReference>
<evidence type="ECO:0000256" key="1">
    <source>
        <dbReference type="RuleBase" id="RU003767"/>
    </source>
</evidence>
<dbReference type="InterPro" id="IPR009072">
    <property type="entry name" value="Histone-fold"/>
</dbReference>
<comment type="subcellular location">
    <subcellularLocation>
        <location evidence="1">Nucleus</location>
    </subcellularLocation>
</comment>
<dbReference type="PRINTS" id="PR00620">
    <property type="entry name" value="HISTONEH2A"/>
</dbReference>
<keyword evidence="1" id="KW-0238">DNA-binding</keyword>
<dbReference type="OrthoDB" id="786413at2759"/>
<accession>A0A843VEI3</accession>
<comment type="caution">
    <text evidence="2">The sequence shown here is derived from an EMBL/GenBank/DDBJ whole genome shotgun (WGS) entry which is preliminary data.</text>
</comment>
<evidence type="ECO:0000313" key="2">
    <source>
        <dbReference type="EMBL" id="MQL94365.1"/>
    </source>
</evidence>
<dbReference type="SMART" id="SM00414">
    <property type="entry name" value="H2A"/>
    <property type="match status" value="1"/>
</dbReference>
<evidence type="ECO:0000313" key="3">
    <source>
        <dbReference type="Proteomes" id="UP000652761"/>
    </source>
</evidence>
<organism evidence="2 3">
    <name type="scientific">Colocasia esculenta</name>
    <name type="common">Wild taro</name>
    <name type="synonym">Arum esculentum</name>
    <dbReference type="NCBI Taxonomy" id="4460"/>
    <lineage>
        <taxon>Eukaryota</taxon>
        <taxon>Viridiplantae</taxon>
        <taxon>Streptophyta</taxon>
        <taxon>Embryophyta</taxon>
        <taxon>Tracheophyta</taxon>
        <taxon>Spermatophyta</taxon>
        <taxon>Magnoliopsida</taxon>
        <taxon>Liliopsida</taxon>
        <taxon>Araceae</taxon>
        <taxon>Aroideae</taxon>
        <taxon>Colocasieae</taxon>
        <taxon>Colocasia</taxon>
    </lineage>
</organism>
<gene>
    <name evidence="2" type="ORF">Taro_027024</name>
</gene>
<keyword evidence="1" id="KW-0158">Chromosome</keyword>
<dbReference type="GO" id="GO:0003677">
    <property type="term" value="F:DNA binding"/>
    <property type="evidence" value="ECO:0007669"/>
    <property type="project" value="UniProtKB-KW"/>
</dbReference>
<name>A0A843VEI3_COLES</name>
<dbReference type="GO" id="GO:0000786">
    <property type="term" value="C:nucleosome"/>
    <property type="evidence" value="ECO:0007669"/>
    <property type="project" value="UniProtKB-KW"/>
</dbReference>
<dbReference type="AlphaFoldDB" id="A0A843VEI3"/>
<dbReference type="PANTHER" id="PTHR23430">
    <property type="entry name" value="HISTONE H2A"/>
    <property type="match status" value="1"/>
</dbReference>
<dbReference type="GO" id="GO:0046982">
    <property type="term" value="F:protein heterodimerization activity"/>
    <property type="evidence" value="ECO:0007669"/>
    <property type="project" value="InterPro"/>
</dbReference>
<proteinExistence type="inferred from homology"/>
<dbReference type="GO" id="GO:0030527">
    <property type="term" value="F:structural constituent of chromatin"/>
    <property type="evidence" value="ECO:0007669"/>
    <property type="project" value="InterPro"/>
</dbReference>
<dbReference type="Proteomes" id="UP000652761">
    <property type="component" value="Unassembled WGS sequence"/>
</dbReference>
<comment type="subunit">
    <text evidence="1">The nucleosome is a histone octamer containing two molecules each of H2A, H2B, H3 and H4 assembled in one H3-H4 heterotetramer and two H2A-H2B heterodimers. The octamer wraps approximately 147 bp of DNA.</text>
</comment>